<evidence type="ECO:0000256" key="3">
    <source>
        <dbReference type="ARBA" id="ARBA00022499"/>
    </source>
</evidence>
<comment type="caution">
    <text evidence="12">The sequence shown here is derived from an EMBL/GenBank/DDBJ whole genome shotgun (WGS) entry which is preliminary data.</text>
</comment>
<evidence type="ECO:0000313" key="12">
    <source>
        <dbReference type="EMBL" id="GCC36751.1"/>
    </source>
</evidence>
<keyword evidence="4" id="KW-0597">Phosphoprotein</keyword>
<proteinExistence type="predicted"/>
<feature type="domain" description="RRM" evidence="11">
    <location>
        <begin position="210"/>
        <end position="287"/>
    </location>
</feature>
<dbReference type="Gene3D" id="3.30.70.330">
    <property type="match status" value="3"/>
</dbReference>
<evidence type="ECO:0000256" key="5">
    <source>
        <dbReference type="ARBA" id="ARBA00022737"/>
    </source>
</evidence>
<feature type="domain" description="RRM" evidence="11">
    <location>
        <begin position="599"/>
        <end position="675"/>
    </location>
</feature>
<dbReference type="InterPro" id="IPR050374">
    <property type="entry name" value="RRT5_SRSF_SR"/>
</dbReference>
<dbReference type="SUPFAM" id="SSF54928">
    <property type="entry name" value="RNA-binding domain, RBD"/>
    <property type="match status" value="3"/>
</dbReference>
<feature type="compositionally biased region" description="Basic and acidic residues" evidence="10">
    <location>
        <begin position="47"/>
        <end position="57"/>
    </location>
</feature>
<evidence type="ECO:0000256" key="2">
    <source>
        <dbReference type="ARBA" id="ARBA00022481"/>
    </source>
</evidence>
<organism evidence="12 13">
    <name type="scientific">Chiloscyllium punctatum</name>
    <name type="common">Brownbanded bambooshark</name>
    <name type="synonym">Hemiscyllium punctatum</name>
    <dbReference type="NCBI Taxonomy" id="137246"/>
    <lineage>
        <taxon>Eukaryota</taxon>
        <taxon>Metazoa</taxon>
        <taxon>Chordata</taxon>
        <taxon>Craniata</taxon>
        <taxon>Vertebrata</taxon>
        <taxon>Chondrichthyes</taxon>
        <taxon>Elasmobranchii</taxon>
        <taxon>Galeomorphii</taxon>
        <taxon>Galeoidea</taxon>
        <taxon>Orectolobiformes</taxon>
        <taxon>Hemiscylliidae</taxon>
        <taxon>Chiloscyllium</taxon>
    </lineage>
</organism>
<keyword evidence="8" id="KW-0539">Nucleus</keyword>
<keyword evidence="6" id="KW-0832">Ubl conjugation</keyword>
<evidence type="ECO:0000256" key="4">
    <source>
        <dbReference type="ARBA" id="ARBA00022553"/>
    </source>
</evidence>
<dbReference type="FunFam" id="3.30.70.330:FF:000033">
    <property type="entry name" value="heterogeneous nuclear ribonucleoprotein M isoform X1"/>
    <property type="match status" value="1"/>
</dbReference>
<evidence type="ECO:0000313" key="13">
    <source>
        <dbReference type="Proteomes" id="UP000287033"/>
    </source>
</evidence>
<dbReference type="InterPro" id="IPR035979">
    <property type="entry name" value="RBD_domain_sf"/>
</dbReference>
<feature type="domain" description="RRM" evidence="11">
    <location>
        <begin position="75"/>
        <end position="153"/>
    </location>
</feature>
<dbReference type="PROSITE" id="PS50102">
    <property type="entry name" value="RRM"/>
    <property type="match status" value="3"/>
</dbReference>
<dbReference type="Proteomes" id="UP000287033">
    <property type="component" value="Unassembled WGS sequence"/>
</dbReference>
<evidence type="ECO:0000256" key="8">
    <source>
        <dbReference type="ARBA" id="ARBA00023242"/>
    </source>
</evidence>
<dbReference type="AlphaFoldDB" id="A0A401T282"/>
<evidence type="ECO:0000256" key="10">
    <source>
        <dbReference type="SAM" id="MobiDB-lite"/>
    </source>
</evidence>
<accession>A0A401T282</accession>
<reference evidence="12 13" key="1">
    <citation type="journal article" date="2018" name="Nat. Ecol. Evol.">
        <title>Shark genomes provide insights into elasmobranch evolution and the origin of vertebrates.</title>
        <authorList>
            <person name="Hara Y"/>
            <person name="Yamaguchi K"/>
            <person name="Onimaru K"/>
            <person name="Kadota M"/>
            <person name="Koyanagi M"/>
            <person name="Keeley SD"/>
            <person name="Tatsumi K"/>
            <person name="Tanaka K"/>
            <person name="Motone F"/>
            <person name="Kageyama Y"/>
            <person name="Nozu R"/>
            <person name="Adachi N"/>
            <person name="Nishimura O"/>
            <person name="Nakagawa R"/>
            <person name="Tanegashima C"/>
            <person name="Kiyatake I"/>
            <person name="Matsumoto R"/>
            <person name="Murakumo K"/>
            <person name="Nishida K"/>
            <person name="Terakita A"/>
            <person name="Kuratani S"/>
            <person name="Sato K"/>
            <person name="Hyodo S Kuraku.S."/>
        </authorList>
    </citation>
    <scope>NUCLEOTIDE SEQUENCE [LARGE SCALE GENOMIC DNA]</scope>
</reference>
<dbReference type="SMART" id="SM00360">
    <property type="entry name" value="RRM"/>
    <property type="match status" value="3"/>
</dbReference>
<evidence type="ECO:0000256" key="6">
    <source>
        <dbReference type="ARBA" id="ARBA00022843"/>
    </source>
</evidence>
<dbReference type="FunFam" id="3.30.70.330:FF:000050">
    <property type="entry name" value="heterogeneous nuclear ribonucleoprotein M isoform X2"/>
    <property type="match status" value="1"/>
</dbReference>
<dbReference type="EMBL" id="BEZZ01000878">
    <property type="protein sequence ID" value="GCC36751.1"/>
    <property type="molecule type" value="Genomic_DNA"/>
</dbReference>
<feature type="region of interest" description="Disordered" evidence="10">
    <location>
        <begin position="1"/>
        <end position="67"/>
    </location>
</feature>
<evidence type="ECO:0000259" key="11">
    <source>
        <dbReference type="PROSITE" id="PS50102"/>
    </source>
</evidence>
<feature type="compositionally biased region" description="Polar residues" evidence="10">
    <location>
        <begin position="36"/>
        <end position="46"/>
    </location>
</feature>
<dbReference type="OrthoDB" id="610462at2759"/>
<dbReference type="Pfam" id="PF11532">
    <property type="entry name" value="HnRNP_M_NLS"/>
    <property type="match status" value="1"/>
</dbReference>
<gene>
    <name evidence="12" type="ORF">chiPu_0015249</name>
</gene>
<protein>
    <recommendedName>
        <fullName evidence="11">RRM domain-containing protein</fullName>
    </recommendedName>
</protein>
<dbReference type="PANTHER" id="PTHR23003:SF3">
    <property type="entry name" value="FI21236P1-RELATED"/>
    <property type="match status" value="1"/>
</dbReference>
<keyword evidence="3" id="KW-1017">Isopeptide bond</keyword>
<dbReference type="Pfam" id="PF00076">
    <property type="entry name" value="RRM_1"/>
    <property type="match status" value="3"/>
</dbReference>
<comment type="subcellular location">
    <subcellularLocation>
        <location evidence="1">Nucleus</location>
    </subcellularLocation>
</comment>
<dbReference type="GO" id="GO:0003729">
    <property type="term" value="F:mRNA binding"/>
    <property type="evidence" value="ECO:0007669"/>
    <property type="project" value="TreeGrafter"/>
</dbReference>
<dbReference type="InterPro" id="IPR012677">
    <property type="entry name" value="Nucleotide-bd_a/b_plait_sf"/>
</dbReference>
<keyword evidence="13" id="KW-1185">Reference proteome</keyword>
<dbReference type="GO" id="GO:0005737">
    <property type="term" value="C:cytoplasm"/>
    <property type="evidence" value="ECO:0007669"/>
    <property type="project" value="TreeGrafter"/>
</dbReference>
<evidence type="ECO:0000256" key="9">
    <source>
        <dbReference type="PROSITE-ProRule" id="PRU00176"/>
    </source>
</evidence>
<keyword evidence="7 9" id="KW-0694">RNA-binding</keyword>
<dbReference type="FunFam" id="3.30.70.330:FF:000034">
    <property type="entry name" value="heterogeneous nuclear ribonucleoprotein M isoform X1"/>
    <property type="match status" value="1"/>
</dbReference>
<evidence type="ECO:0000256" key="1">
    <source>
        <dbReference type="ARBA" id="ARBA00004123"/>
    </source>
</evidence>
<dbReference type="PANTHER" id="PTHR23003">
    <property type="entry name" value="RNA RECOGNITION MOTIF RRM DOMAIN CONTAINING PROTEIN"/>
    <property type="match status" value="1"/>
</dbReference>
<dbReference type="STRING" id="137246.A0A401T282"/>
<dbReference type="InterPro" id="IPR000504">
    <property type="entry name" value="RRM_dom"/>
</dbReference>
<dbReference type="OMA" id="SMFDRQM"/>
<name>A0A401T282_CHIPU</name>
<evidence type="ECO:0000256" key="7">
    <source>
        <dbReference type="ARBA" id="ARBA00022884"/>
    </source>
</evidence>
<dbReference type="GO" id="GO:0005634">
    <property type="term" value="C:nucleus"/>
    <property type="evidence" value="ECO:0007669"/>
    <property type="project" value="UniProtKB-SubCell"/>
</dbReference>
<keyword evidence="2" id="KW-0488">Methylation</keyword>
<dbReference type="InterPro" id="IPR024666">
    <property type="entry name" value="HnRNP_M_PY-NLS"/>
</dbReference>
<keyword evidence="5" id="KW-0677">Repeat</keyword>
<sequence>MADLEPTPQEPVISNPEQDEKQDENNPSGGDEDQNQSETNETSVQNEKSDKLKEKSSKRGGNRFEPYSTNRNARFRVFVSNIPFEMKWQTLKDIMREKVGEVTYVELFMDADGKSRGCGVVEFKSEENMKKAVEVMDKQSFSGRPLKVKEDLDGEHARRMMQKFGGFDRMGMGGGGGVGGPGMNIPPALLHNSHVPRDVLNALQAGRLGSTIFIVNLDFKVGWKKLKEVFSMAGSVVRADIVEDKDGKSRGMGTVTFERPIESVQAISMFNGQLLYDRPMHIKMDEKSMPKNNFYGAERTPQLPKGLGGVGMGLGPGGQPLDARDLNSGMGNAGPRDMGPGMGGMGMDGMGFGGMNRMGGGGMDGPYGGGGGGGGMDRMDNMGRFGPGMNMGRMGGSGGMDDFRGPVGGGGMGGGMGDMYQGGMYGPGSGGGMGSSGFDRDFGRNDMGMSRGYGDSFGGGMAGGMSGGMAAGTPGMGSGMGIGMGGMNKMGGGIGMDNMDRMGPGMDRMGGAMDRTGLGMDRIPSNMGSGMASNVDRMGPGMDWMGQSGDRMGGGMDRMGSGMAGGFDKPADMDRNRFSGNYGGSMGTGTGNLNSRRICQIFVRNLPYDITWQMLKDKFSEFGYVHYADIKMENGKSKGCGVVRFESPDSAERACRMMNGIRLYGREIDVRLDRNV</sequence>